<organism evidence="1 2">
    <name type="scientific">Leptospira interrogans serovar Manilae</name>
    <dbReference type="NCBI Taxonomy" id="214675"/>
    <lineage>
        <taxon>Bacteria</taxon>
        <taxon>Pseudomonadati</taxon>
        <taxon>Spirochaetota</taxon>
        <taxon>Spirochaetia</taxon>
        <taxon>Leptospirales</taxon>
        <taxon>Leptospiraceae</taxon>
        <taxon>Leptospira</taxon>
    </lineage>
</organism>
<sequence length="44" mass="5413">MCEFPHLTLLQKNETIKMNLLKPSSYKKENYRSCILFSRFYKRL</sequence>
<accession>A0AAQ1P5K4</accession>
<proteinExistence type="predicted"/>
<name>A0AAQ1P5K4_LEPIR</name>
<evidence type="ECO:0000313" key="2">
    <source>
        <dbReference type="Proteomes" id="UP000234460"/>
    </source>
</evidence>
<comment type="caution">
    <text evidence="1">The sequence shown here is derived from an EMBL/GenBank/DDBJ whole genome shotgun (WGS) entry which is preliminary data.</text>
</comment>
<gene>
    <name evidence="1" type="ORF">LMANV2_90175</name>
</gene>
<dbReference type="Proteomes" id="UP000234460">
    <property type="component" value="Chromosome LMANV2"/>
</dbReference>
<reference evidence="1 2" key="1">
    <citation type="submission" date="2017-11" db="EMBL/GenBank/DDBJ databases">
        <authorList>
            <person name="Lechat P."/>
        </authorList>
    </citation>
    <scope>NUCLEOTIDE SEQUENCE [LARGE SCALE GENOMIC DNA]</scope>
    <source>
        <strain evidence="1">L495</strain>
    </source>
</reference>
<dbReference type="AlphaFoldDB" id="A0AAQ1P5K4"/>
<evidence type="ECO:0000313" key="1">
    <source>
        <dbReference type="EMBL" id="SOR63981.1"/>
    </source>
</evidence>
<dbReference type="EMBL" id="OEJX01000088">
    <property type="protein sequence ID" value="SOR63981.1"/>
    <property type="molecule type" value="Genomic_DNA"/>
</dbReference>
<protein>
    <submittedName>
        <fullName evidence="1">Uncharacterized protein</fullName>
    </submittedName>
</protein>